<protein>
    <submittedName>
        <fullName evidence="2">Uncharacterized protein</fullName>
    </submittedName>
</protein>
<keyword evidence="3" id="KW-1185">Reference proteome</keyword>
<feature type="compositionally biased region" description="Basic and acidic residues" evidence="1">
    <location>
        <begin position="1"/>
        <end position="12"/>
    </location>
</feature>
<name>A0A939FQT9_9ACTN</name>
<dbReference type="AlphaFoldDB" id="A0A939FQT9"/>
<comment type="caution">
    <text evidence="2">The sequence shown here is derived from an EMBL/GenBank/DDBJ whole genome shotgun (WGS) entry which is preliminary data.</text>
</comment>
<reference evidence="2" key="1">
    <citation type="submission" date="2021-03" db="EMBL/GenBank/DDBJ databases">
        <title>Streptomyces strains.</title>
        <authorList>
            <person name="Lund M.B."/>
            <person name="Toerring T."/>
        </authorList>
    </citation>
    <scope>NUCLEOTIDE SEQUENCE</scope>
    <source>
        <strain evidence="2">JCM 4242</strain>
    </source>
</reference>
<gene>
    <name evidence="2" type="ORF">J1792_16395</name>
</gene>
<sequence length="61" mass="6223">MSGPGDRPRVRPEAPALADGTGLDAAPADAGVVVHCATDSRNDVAATRRLAEAARTRAGQR</sequence>
<evidence type="ECO:0000313" key="2">
    <source>
        <dbReference type="EMBL" id="MBO0654295.1"/>
    </source>
</evidence>
<accession>A0A939FQT9</accession>
<dbReference type="Proteomes" id="UP000664781">
    <property type="component" value="Unassembled WGS sequence"/>
</dbReference>
<evidence type="ECO:0000313" key="3">
    <source>
        <dbReference type="Proteomes" id="UP000664781"/>
    </source>
</evidence>
<organism evidence="2 3">
    <name type="scientific">Streptomyces triculaminicus</name>
    <dbReference type="NCBI Taxonomy" id="2816232"/>
    <lineage>
        <taxon>Bacteria</taxon>
        <taxon>Bacillati</taxon>
        <taxon>Actinomycetota</taxon>
        <taxon>Actinomycetes</taxon>
        <taxon>Kitasatosporales</taxon>
        <taxon>Streptomycetaceae</taxon>
        <taxon>Streptomyces</taxon>
    </lineage>
</organism>
<proteinExistence type="predicted"/>
<dbReference type="EMBL" id="JAFMOF010000002">
    <property type="protein sequence ID" value="MBO0654295.1"/>
    <property type="molecule type" value="Genomic_DNA"/>
</dbReference>
<dbReference type="RefSeq" id="WP_086573017.1">
    <property type="nucleotide sequence ID" value="NZ_JAFMOF010000002.1"/>
</dbReference>
<feature type="region of interest" description="Disordered" evidence="1">
    <location>
        <begin position="1"/>
        <end position="25"/>
    </location>
</feature>
<evidence type="ECO:0000256" key="1">
    <source>
        <dbReference type="SAM" id="MobiDB-lite"/>
    </source>
</evidence>